<evidence type="ECO:0000313" key="3">
    <source>
        <dbReference type="EMBL" id="NEB08054.1"/>
    </source>
</evidence>
<name>A0A7K3PDG8_9ACTN</name>
<feature type="domain" description="BRCT" evidence="2">
    <location>
        <begin position="20"/>
        <end position="94"/>
    </location>
</feature>
<dbReference type="Pfam" id="PF00533">
    <property type="entry name" value="BRCT"/>
    <property type="match status" value="1"/>
</dbReference>
<feature type="non-terminal residue" evidence="3">
    <location>
        <position position="1"/>
    </location>
</feature>
<protein>
    <submittedName>
        <fullName evidence="3">NAD-dependent DNA ligase LigA</fullName>
    </submittedName>
</protein>
<comment type="caution">
    <text evidence="3">The sequence shown here is derived from an EMBL/GenBank/DDBJ whole genome shotgun (WGS) entry which is preliminary data.</text>
</comment>
<evidence type="ECO:0000313" key="4">
    <source>
        <dbReference type="Proteomes" id="UP000470446"/>
    </source>
</evidence>
<dbReference type="AlphaFoldDB" id="A0A7K3PDG8"/>
<dbReference type="SUPFAM" id="SSF52113">
    <property type="entry name" value="BRCT domain"/>
    <property type="match status" value="1"/>
</dbReference>
<organism evidence="3 4">
    <name type="scientific">Streptomyces coelicoflavus</name>
    <dbReference type="NCBI Taxonomy" id="285562"/>
    <lineage>
        <taxon>Bacteria</taxon>
        <taxon>Bacillati</taxon>
        <taxon>Actinomycetota</taxon>
        <taxon>Actinomycetes</taxon>
        <taxon>Kitasatosporales</taxon>
        <taxon>Streptomycetaceae</taxon>
        <taxon>Streptomyces</taxon>
    </lineage>
</organism>
<reference evidence="3 4" key="1">
    <citation type="submission" date="2020-01" db="EMBL/GenBank/DDBJ databases">
        <title>Insect and environment-associated Actinomycetes.</title>
        <authorList>
            <person name="Currrie C."/>
            <person name="Chevrette M."/>
            <person name="Carlson C."/>
            <person name="Stubbendieck R."/>
            <person name="Wendt-Pienkowski E."/>
        </authorList>
    </citation>
    <scope>NUCLEOTIDE SEQUENCE [LARGE SCALE GENOMIC DNA]</scope>
    <source>
        <strain evidence="3 4">SID14163</strain>
    </source>
</reference>
<proteinExistence type="predicted"/>
<sequence length="105" mass="10216">DADGGDGGDGADGTASSAPAGGGPLAGMKVVVTGAMTGSLERLSRNEMNELVERAGGRSSSSVSKNTTLVVAGEGAGSKRAKAEQLGVRLATPEEFAALVADLIG</sequence>
<dbReference type="InterPro" id="IPR001357">
    <property type="entry name" value="BRCT_dom"/>
</dbReference>
<dbReference type="EMBL" id="JAAGMA010000116">
    <property type="protein sequence ID" value="NEB08054.1"/>
    <property type="molecule type" value="Genomic_DNA"/>
</dbReference>
<dbReference type="CDD" id="cd17748">
    <property type="entry name" value="BRCT_DNA_ligase_like"/>
    <property type="match status" value="1"/>
</dbReference>
<gene>
    <name evidence="3" type="ORF">G3I32_04075</name>
</gene>
<evidence type="ECO:0000259" key="2">
    <source>
        <dbReference type="PROSITE" id="PS50172"/>
    </source>
</evidence>
<dbReference type="RefSeq" id="WP_338105897.1">
    <property type="nucleotide sequence ID" value="NZ_JAAGMA010000116.1"/>
</dbReference>
<dbReference type="SMART" id="SM00292">
    <property type="entry name" value="BRCT"/>
    <property type="match status" value="1"/>
</dbReference>
<dbReference type="Proteomes" id="UP000470446">
    <property type="component" value="Unassembled WGS sequence"/>
</dbReference>
<dbReference type="PROSITE" id="PS50172">
    <property type="entry name" value="BRCT"/>
    <property type="match status" value="1"/>
</dbReference>
<evidence type="ECO:0000256" key="1">
    <source>
        <dbReference type="SAM" id="MobiDB-lite"/>
    </source>
</evidence>
<dbReference type="InterPro" id="IPR036420">
    <property type="entry name" value="BRCT_dom_sf"/>
</dbReference>
<keyword evidence="3" id="KW-0436">Ligase</keyword>
<feature type="region of interest" description="Disordered" evidence="1">
    <location>
        <begin position="1"/>
        <end position="27"/>
    </location>
</feature>
<accession>A0A7K3PDG8</accession>
<dbReference type="GO" id="GO:0016874">
    <property type="term" value="F:ligase activity"/>
    <property type="evidence" value="ECO:0007669"/>
    <property type="project" value="UniProtKB-KW"/>
</dbReference>
<dbReference type="Gene3D" id="3.40.50.10190">
    <property type="entry name" value="BRCT domain"/>
    <property type="match status" value="1"/>
</dbReference>